<reference evidence="1" key="1">
    <citation type="journal article" date="2021" name="Environ. Microbiol.">
        <title>Gene family expansions and transcriptome signatures uncover fungal adaptations to wood decay.</title>
        <authorList>
            <person name="Hage H."/>
            <person name="Miyauchi S."/>
            <person name="Viragh M."/>
            <person name="Drula E."/>
            <person name="Min B."/>
            <person name="Chaduli D."/>
            <person name="Navarro D."/>
            <person name="Favel A."/>
            <person name="Norest M."/>
            <person name="Lesage-Meessen L."/>
            <person name="Balint B."/>
            <person name="Merenyi Z."/>
            <person name="de Eugenio L."/>
            <person name="Morin E."/>
            <person name="Martinez A.T."/>
            <person name="Baldrian P."/>
            <person name="Stursova M."/>
            <person name="Martinez M.J."/>
            <person name="Novotny C."/>
            <person name="Magnuson J.K."/>
            <person name="Spatafora J.W."/>
            <person name="Maurice S."/>
            <person name="Pangilinan J."/>
            <person name="Andreopoulos W."/>
            <person name="LaButti K."/>
            <person name="Hundley H."/>
            <person name="Na H."/>
            <person name="Kuo A."/>
            <person name="Barry K."/>
            <person name="Lipzen A."/>
            <person name="Henrissat B."/>
            <person name="Riley R."/>
            <person name="Ahrendt S."/>
            <person name="Nagy L.G."/>
            <person name="Grigoriev I.V."/>
            <person name="Martin F."/>
            <person name="Rosso M.N."/>
        </authorList>
    </citation>
    <scope>NUCLEOTIDE SEQUENCE</scope>
    <source>
        <strain evidence="1">CBS 384.51</strain>
    </source>
</reference>
<keyword evidence="2" id="KW-1185">Reference proteome</keyword>
<protein>
    <submittedName>
        <fullName evidence="1">Uncharacterized protein</fullName>
    </submittedName>
</protein>
<organism evidence="1 2">
    <name type="scientific">Irpex rosettiformis</name>
    <dbReference type="NCBI Taxonomy" id="378272"/>
    <lineage>
        <taxon>Eukaryota</taxon>
        <taxon>Fungi</taxon>
        <taxon>Dikarya</taxon>
        <taxon>Basidiomycota</taxon>
        <taxon>Agaricomycotina</taxon>
        <taxon>Agaricomycetes</taxon>
        <taxon>Polyporales</taxon>
        <taxon>Irpicaceae</taxon>
        <taxon>Irpex</taxon>
    </lineage>
</organism>
<dbReference type="EMBL" id="MU274919">
    <property type="protein sequence ID" value="KAI0087112.1"/>
    <property type="molecule type" value="Genomic_DNA"/>
</dbReference>
<evidence type="ECO:0000313" key="2">
    <source>
        <dbReference type="Proteomes" id="UP001055072"/>
    </source>
</evidence>
<accession>A0ACB8TYH7</accession>
<gene>
    <name evidence="1" type="ORF">BDY19DRAFT_301049</name>
</gene>
<comment type="caution">
    <text evidence="1">The sequence shown here is derived from an EMBL/GenBank/DDBJ whole genome shotgun (WGS) entry which is preliminary data.</text>
</comment>
<proteinExistence type="predicted"/>
<sequence length="294" mass="32337">MRSCRDQGRINSRALTLLATGVDDDDHQPPPSHEQISVVPLSVTYNLIPCFSVIQECWVTALNTFQATAGNILLTSRSDWPSNIFSSGYKLSIVACLQRVVCDPCAQSTLRLSPGHILSSDPSRYSGSPRWAVGCTAAQILRDRQTRDCLSSLTSTARRGFPSMHCSPLFDRTVQTSPLPYISSVPSSPKHHSFLASGGIAVVVILVVLPVLLIGSLMICRWRPRQTQVHRDTHFPSPVTVVIPPPTIDPLPPPVMAEDIPEYYEARLQRPLLGRQALWSEIIVCDSLFPSSTD</sequence>
<dbReference type="Proteomes" id="UP001055072">
    <property type="component" value="Unassembled WGS sequence"/>
</dbReference>
<name>A0ACB8TYH7_9APHY</name>
<evidence type="ECO:0000313" key="1">
    <source>
        <dbReference type="EMBL" id="KAI0087112.1"/>
    </source>
</evidence>